<dbReference type="EMBL" id="AZEA01000027">
    <property type="protein sequence ID" value="KRK87018.1"/>
    <property type="molecule type" value="Genomic_DNA"/>
</dbReference>
<dbReference type="Proteomes" id="UP000051581">
    <property type="component" value="Unassembled WGS sequence"/>
</dbReference>
<dbReference type="OrthoDB" id="2329559at2"/>
<dbReference type="AlphaFoldDB" id="A0A0R1L3U6"/>
<organism evidence="2 3">
    <name type="scientific">Lentilactobacillus sunkii DSM 19904</name>
    <dbReference type="NCBI Taxonomy" id="1423808"/>
    <lineage>
        <taxon>Bacteria</taxon>
        <taxon>Bacillati</taxon>
        <taxon>Bacillota</taxon>
        <taxon>Bacilli</taxon>
        <taxon>Lactobacillales</taxon>
        <taxon>Lactobacillaceae</taxon>
        <taxon>Lentilactobacillus</taxon>
    </lineage>
</organism>
<comment type="caution">
    <text evidence="2">The sequence shown here is derived from an EMBL/GenBank/DDBJ whole genome shotgun (WGS) entry which is preliminary data.</text>
</comment>
<feature type="chain" id="PRO_5006407061" description="D-alanyl-D-alanine carboxypeptidase" evidence="1">
    <location>
        <begin position="27"/>
        <end position="315"/>
    </location>
</feature>
<reference evidence="2 3" key="1">
    <citation type="journal article" date="2015" name="Genome Announc.">
        <title>Expanding the biotechnology potential of lactobacilli through comparative genomics of 213 strains and associated genera.</title>
        <authorList>
            <person name="Sun Z."/>
            <person name="Harris H.M."/>
            <person name="McCann A."/>
            <person name="Guo C."/>
            <person name="Argimon S."/>
            <person name="Zhang W."/>
            <person name="Yang X."/>
            <person name="Jeffery I.B."/>
            <person name="Cooney J.C."/>
            <person name="Kagawa T.F."/>
            <person name="Liu W."/>
            <person name="Song Y."/>
            <person name="Salvetti E."/>
            <person name="Wrobel A."/>
            <person name="Rasinkangas P."/>
            <person name="Parkhill J."/>
            <person name="Rea M.C."/>
            <person name="O'Sullivan O."/>
            <person name="Ritari J."/>
            <person name="Douillard F.P."/>
            <person name="Paul Ross R."/>
            <person name="Yang R."/>
            <person name="Briner A.E."/>
            <person name="Felis G.E."/>
            <person name="de Vos W.M."/>
            <person name="Barrangou R."/>
            <person name="Klaenhammer T.R."/>
            <person name="Caufield P.W."/>
            <person name="Cui Y."/>
            <person name="Zhang H."/>
            <person name="O'Toole P.W."/>
        </authorList>
    </citation>
    <scope>NUCLEOTIDE SEQUENCE [LARGE SCALE GENOMIC DNA]</scope>
    <source>
        <strain evidence="2 3">DSM 19904</strain>
    </source>
</reference>
<feature type="signal peptide" evidence="1">
    <location>
        <begin position="1"/>
        <end position="26"/>
    </location>
</feature>
<protein>
    <recommendedName>
        <fullName evidence="4">D-alanyl-D-alanine carboxypeptidase</fullName>
    </recommendedName>
</protein>
<keyword evidence="1" id="KW-0732">Signal</keyword>
<evidence type="ECO:0000256" key="1">
    <source>
        <dbReference type="SAM" id="SignalP"/>
    </source>
</evidence>
<dbReference type="RefSeq" id="WP_057826280.1">
    <property type="nucleotide sequence ID" value="NZ_AZEA01000027.1"/>
</dbReference>
<keyword evidence="3" id="KW-1185">Reference proteome</keyword>
<sequence length="315" mass="36418">MKVKHLLFAALALGAFVIAKPTTAHAAVHYKILKTYALEPQQYHVKGNILSQKFKTTVHNKYRQKNTWFGTWEKALVRTPSGKKAIYYAVGTSIPQIDGANSGLPDEKKELEGWTWHKNLYHKRSLAQPKADIQFLYQLTNSVPKNERSHIISDLSKVKPGEAYQNYQWRAPWKTVNAKNMRKLMNEINNEKDLADVVQDFDSTPSDIDDNLTTKEGNDADPMFRLKVITEIYDYFRPRFKAELTAKGFKVPDNYAKHLKEMSTWSQEQYNAYIDKHITGNMYFPQDFGDSYLYQLINGLGRSNTSFRESTLNNF</sequence>
<name>A0A0R1L3U6_9LACO</name>
<gene>
    <name evidence="2" type="ORF">FD17_GL001479</name>
</gene>
<dbReference type="PATRIC" id="fig|1423808.3.peg.1500"/>
<evidence type="ECO:0000313" key="2">
    <source>
        <dbReference type="EMBL" id="KRK87018.1"/>
    </source>
</evidence>
<accession>A0A0R1L3U6</accession>
<evidence type="ECO:0008006" key="4">
    <source>
        <dbReference type="Google" id="ProtNLM"/>
    </source>
</evidence>
<proteinExistence type="predicted"/>
<evidence type="ECO:0000313" key="3">
    <source>
        <dbReference type="Proteomes" id="UP000051581"/>
    </source>
</evidence>